<reference evidence="2" key="1">
    <citation type="submission" date="2022-11" db="UniProtKB">
        <authorList>
            <consortium name="WormBaseParasite"/>
        </authorList>
    </citation>
    <scope>IDENTIFICATION</scope>
</reference>
<accession>A0A915IUA1</accession>
<proteinExistence type="predicted"/>
<keyword evidence="1" id="KW-1185">Reference proteome</keyword>
<name>A0A915IUA1_ROMCU</name>
<dbReference type="WBParaSite" id="nRc.2.0.1.t17416-RA">
    <property type="protein sequence ID" value="nRc.2.0.1.t17416-RA"/>
    <property type="gene ID" value="nRc.2.0.1.g17416"/>
</dbReference>
<dbReference type="AlphaFoldDB" id="A0A915IUA1"/>
<sequence>MSGGAVGANDISGLVDHDFGIQLQPFAGLLNQFREKIKKSPTNNVPQRSSFMNNFSDEATSSSSTAINLAKNNCNRHDKCNIGEGWVEGRSRMQKSNNFCGTPLRKEG</sequence>
<evidence type="ECO:0000313" key="2">
    <source>
        <dbReference type="WBParaSite" id="nRc.2.0.1.t17416-RA"/>
    </source>
</evidence>
<protein>
    <submittedName>
        <fullName evidence="2">Uncharacterized protein</fullName>
    </submittedName>
</protein>
<dbReference type="Proteomes" id="UP000887565">
    <property type="component" value="Unplaced"/>
</dbReference>
<organism evidence="1 2">
    <name type="scientific">Romanomermis culicivorax</name>
    <name type="common">Nematode worm</name>
    <dbReference type="NCBI Taxonomy" id="13658"/>
    <lineage>
        <taxon>Eukaryota</taxon>
        <taxon>Metazoa</taxon>
        <taxon>Ecdysozoa</taxon>
        <taxon>Nematoda</taxon>
        <taxon>Enoplea</taxon>
        <taxon>Dorylaimia</taxon>
        <taxon>Mermithida</taxon>
        <taxon>Mermithoidea</taxon>
        <taxon>Mermithidae</taxon>
        <taxon>Romanomermis</taxon>
    </lineage>
</organism>
<evidence type="ECO:0000313" key="1">
    <source>
        <dbReference type="Proteomes" id="UP000887565"/>
    </source>
</evidence>